<feature type="transmembrane region" description="Helical" evidence="1">
    <location>
        <begin position="46"/>
        <end position="75"/>
    </location>
</feature>
<feature type="transmembrane region" description="Helical" evidence="1">
    <location>
        <begin position="95"/>
        <end position="117"/>
    </location>
</feature>
<comment type="caution">
    <text evidence="2">The sequence shown here is derived from an EMBL/GenBank/DDBJ whole genome shotgun (WGS) entry which is preliminary data.</text>
</comment>
<reference evidence="2 3" key="1">
    <citation type="submission" date="2014-04" db="EMBL/GenBank/DDBJ databases">
        <title>Variable characteristics of bacteriocin-producing Streptococcus salivarius strains isolated from Malaysian subjects.</title>
        <authorList>
            <person name="Philip K."/>
            <person name="Barbour A."/>
        </authorList>
    </citation>
    <scope>NUCLEOTIDE SEQUENCE [LARGE SCALE GENOMIC DNA]</scope>
    <source>
        <strain evidence="2 3">NU10</strain>
    </source>
</reference>
<evidence type="ECO:0000313" key="3">
    <source>
        <dbReference type="Proteomes" id="UP000027855"/>
    </source>
</evidence>
<feature type="transmembrane region" description="Helical" evidence="1">
    <location>
        <begin position="169"/>
        <end position="190"/>
    </location>
</feature>
<feature type="transmembrane region" description="Helical" evidence="1">
    <location>
        <begin position="202"/>
        <end position="221"/>
    </location>
</feature>
<accession>A0A074JES3</accession>
<proteinExistence type="predicted"/>
<name>A0A074JES3_STRSL</name>
<protein>
    <submittedName>
        <fullName evidence="2">Membrane protein</fullName>
    </submittedName>
</protein>
<organism evidence="2 3">
    <name type="scientific">Streptococcus salivarius</name>
    <dbReference type="NCBI Taxonomy" id="1304"/>
    <lineage>
        <taxon>Bacteria</taxon>
        <taxon>Bacillati</taxon>
        <taxon>Bacillota</taxon>
        <taxon>Bacilli</taxon>
        <taxon>Lactobacillales</taxon>
        <taxon>Streptococcaceae</taxon>
        <taxon>Streptococcus</taxon>
    </lineage>
</organism>
<sequence length="436" mass="50464">MTFIIESLFAVFKDFHWLVSIDTLLIFFVNYLMFHAAGRVKISWRLLLLGGLLSVVLTPLLPMGFKFLLNPLILFCFSYYKRPDLPWIEPVFNSFYAWGTTNIIIRGLSLIVFPLLLGADLMSRIPESLTEFICVVVTYPLYLLVHRFIGYEYLQVEEKERLRIHFTPIVIGVSFAFLSYGLLNDFMPYFASIWPVEVVNNYAKLIVLLATGAFFIVVSYANQWIKDELFLELKEEQERHFQSLQESSRHILHLYQELYRDGVPKVVVPKKAKTVLATSQEGDTQNLSDEEVPFSKVMPDISNLLSQLLRSVIESKYMEFHAVGVDFIMEVPDPISPVHIDVVDLSAVLTTFLDNALLRAHGQENSLVRMSYYQRGEVQVLSVETTLSQDSAEAPHEAYESHLSINEQLEDIMERYPQSKLSFKNDKFIYRQQFEY</sequence>
<dbReference type="SUPFAM" id="SSF55874">
    <property type="entry name" value="ATPase domain of HSP90 chaperone/DNA topoisomerase II/histidine kinase"/>
    <property type="match status" value="1"/>
</dbReference>
<evidence type="ECO:0000313" key="2">
    <source>
        <dbReference type="EMBL" id="KEO44544.1"/>
    </source>
</evidence>
<gene>
    <name evidence="2" type="ORF">DL07_04485</name>
</gene>
<dbReference type="AlphaFoldDB" id="A0A074JES3"/>
<feature type="transmembrane region" description="Helical" evidence="1">
    <location>
        <begin position="129"/>
        <end position="149"/>
    </location>
</feature>
<feature type="transmembrane region" description="Helical" evidence="1">
    <location>
        <begin position="15"/>
        <end position="34"/>
    </location>
</feature>
<evidence type="ECO:0000256" key="1">
    <source>
        <dbReference type="SAM" id="Phobius"/>
    </source>
</evidence>
<dbReference type="Gene3D" id="3.30.565.10">
    <property type="entry name" value="Histidine kinase-like ATPase, C-terminal domain"/>
    <property type="match status" value="1"/>
</dbReference>
<keyword evidence="1" id="KW-0812">Transmembrane</keyword>
<keyword evidence="1" id="KW-1133">Transmembrane helix</keyword>
<dbReference type="Proteomes" id="UP000027855">
    <property type="component" value="Unassembled WGS sequence"/>
</dbReference>
<dbReference type="RefSeq" id="WP_037602563.1">
    <property type="nucleotide sequence ID" value="NZ_JAJCOM010000006.1"/>
</dbReference>
<dbReference type="InterPro" id="IPR036890">
    <property type="entry name" value="HATPase_C_sf"/>
</dbReference>
<keyword evidence="1" id="KW-0472">Membrane</keyword>
<dbReference type="EMBL" id="JJMT01000019">
    <property type="protein sequence ID" value="KEO44544.1"/>
    <property type="molecule type" value="Genomic_DNA"/>
</dbReference>